<dbReference type="RefSeq" id="WP_133472719.1">
    <property type="nucleotide sequence ID" value="NZ_SNWP01000010.1"/>
</dbReference>
<dbReference type="EMBL" id="SNWP01000010">
    <property type="protein sequence ID" value="TDO28159.1"/>
    <property type="molecule type" value="Genomic_DNA"/>
</dbReference>
<evidence type="ECO:0000313" key="3">
    <source>
        <dbReference type="Proteomes" id="UP000295741"/>
    </source>
</evidence>
<dbReference type="Proteomes" id="UP000295741">
    <property type="component" value="Unassembled WGS sequence"/>
</dbReference>
<name>A0A4R6IZ58_9BACT</name>
<feature type="domain" description="KilA-N DNA-binding" evidence="1">
    <location>
        <begin position="17"/>
        <end position="101"/>
    </location>
</feature>
<accession>A0A4R6IZ58</accession>
<proteinExistence type="predicted"/>
<dbReference type="InterPro" id="IPR018873">
    <property type="entry name" value="KilA-N_DNA-bd_domain"/>
</dbReference>
<protein>
    <submittedName>
        <fullName evidence="2">ORF6N domain-containing protein</fullName>
    </submittedName>
</protein>
<evidence type="ECO:0000259" key="1">
    <source>
        <dbReference type="Pfam" id="PF10543"/>
    </source>
</evidence>
<dbReference type="OrthoDB" id="9816206at2"/>
<comment type="caution">
    <text evidence="2">The sequence shown here is derived from an EMBL/GenBank/DDBJ whole genome shotgun (WGS) entry which is preliminary data.</text>
</comment>
<dbReference type="AlphaFoldDB" id="A0A4R6IZ58"/>
<evidence type="ECO:0000313" key="2">
    <source>
        <dbReference type="EMBL" id="TDO28159.1"/>
    </source>
</evidence>
<gene>
    <name evidence="2" type="ORF">BC659_0220</name>
</gene>
<sequence length="179" mass="21079">MPAKRKTSFTDETITQHIYLLRGQKIMLDRDLANLYEVIPTRLREQVKRNLKRFPKHFMFPLTQKEIKFMVSQNAIPSLQHLGGSIPLAFTEHGILMLANVLKTEKALKVSIRIIEIFVQMRALLSNSQEVLLKLEQIGKRVDKHDEDFENVFSLFQKLLMQESTRRRIGFRRSNEKEE</sequence>
<keyword evidence="3" id="KW-1185">Reference proteome</keyword>
<reference evidence="2 3" key="1">
    <citation type="submission" date="2019-03" db="EMBL/GenBank/DDBJ databases">
        <title>Genomic Encyclopedia of Archaeal and Bacterial Type Strains, Phase II (KMG-II): from individual species to whole genera.</title>
        <authorList>
            <person name="Goeker M."/>
        </authorList>
    </citation>
    <scope>NUCLEOTIDE SEQUENCE [LARGE SCALE GENOMIC DNA]</scope>
    <source>
        <strain evidence="2 3">DSM 28323</strain>
    </source>
</reference>
<organism evidence="2 3">
    <name type="scientific">Sediminibacterium goheungense</name>
    <dbReference type="NCBI Taxonomy" id="1086393"/>
    <lineage>
        <taxon>Bacteria</taxon>
        <taxon>Pseudomonadati</taxon>
        <taxon>Bacteroidota</taxon>
        <taxon>Chitinophagia</taxon>
        <taxon>Chitinophagales</taxon>
        <taxon>Chitinophagaceae</taxon>
        <taxon>Sediminibacterium</taxon>
    </lineage>
</organism>
<dbReference type="Pfam" id="PF10543">
    <property type="entry name" value="ORF6N"/>
    <property type="match status" value="1"/>
</dbReference>